<name>A0A0T7CRX8_BORP1</name>
<protein>
    <submittedName>
        <fullName evidence="1">Uncharacterized protein</fullName>
    </submittedName>
</protein>
<gene>
    <name evidence="1" type="ordered locus">BN118_2889</name>
</gene>
<keyword evidence="2" id="KW-1185">Reference proteome</keyword>
<proteinExistence type="predicted"/>
<organism evidence="1 2">
    <name type="scientific">Bordetella pertussis (strain ATCC 9797 / DSM 5571 / CCUG 30873 / LMG 14455 / NCTC 10739 / 18323)</name>
    <dbReference type="NCBI Taxonomy" id="568706"/>
    <lineage>
        <taxon>Bacteria</taxon>
        <taxon>Pseudomonadati</taxon>
        <taxon>Pseudomonadota</taxon>
        <taxon>Betaproteobacteria</taxon>
        <taxon>Burkholderiales</taxon>
        <taxon>Alcaligenaceae</taxon>
        <taxon>Bordetella</taxon>
    </lineage>
</organism>
<dbReference type="EMBL" id="HE965805">
    <property type="protein sequence ID" value="CCJ64314.1"/>
    <property type="molecule type" value="Genomic_DNA"/>
</dbReference>
<accession>A0A0T7CRX8</accession>
<sequence>MRPCAHSITRTRKRKNMNQLFDTNHLIRRPTQTKLDDTPIHVGDVVHLQLADGPVIRARVIYNAPINGTTTYTTELIRCAGDDKASHGQRIRFRHEHVHRIESVRGLTH</sequence>
<dbReference type="eggNOG" id="ENOG50315CZ">
    <property type="taxonomic scope" value="Bacteria"/>
</dbReference>
<evidence type="ECO:0000313" key="2">
    <source>
        <dbReference type="Proteomes" id="UP000005250"/>
    </source>
</evidence>
<reference evidence="1 2" key="1">
    <citation type="journal article" date="2012" name="BMC Genomics">
        <title>Comparative genomics of the classical Bordetella subspecies: the evolution and exchange of virulence-associated diversity amongst closely related pathogens.</title>
        <authorList>
            <person name="Park J."/>
            <person name="Zhang Y."/>
            <person name="Buboltz A.M."/>
            <person name="Zhang X."/>
            <person name="Schuster S.C."/>
            <person name="Ahuja U."/>
            <person name="Liu M."/>
            <person name="Miller J.F."/>
            <person name="Sebaihia M."/>
            <person name="Bentley S.D."/>
            <person name="Parkhill J."/>
            <person name="Harvill E.T."/>
        </authorList>
    </citation>
    <scope>NUCLEOTIDE SEQUENCE [LARGE SCALE GENOMIC DNA]</scope>
    <source>
        <strain evidence="2">ATCC 9797 / DSM 5571 / CCUG 30873 / LMG 14455 / NCTC 10739 / 18323</strain>
    </source>
</reference>
<dbReference type="KEGG" id="bper:BN118_2889"/>
<evidence type="ECO:0000313" key="1">
    <source>
        <dbReference type="EMBL" id="CCJ64314.1"/>
    </source>
</evidence>
<dbReference type="HOGENOM" id="CLU_2393093_0_0_4"/>
<dbReference type="Proteomes" id="UP000005250">
    <property type="component" value="Chromosome"/>
</dbReference>
<dbReference type="AlphaFoldDB" id="A0A0T7CRX8"/>